<dbReference type="Proteomes" id="UP001431131">
    <property type="component" value="Unassembled WGS sequence"/>
</dbReference>
<name>A0AAW5E214_9BACI</name>
<evidence type="ECO:0000256" key="8">
    <source>
        <dbReference type="SAM" id="Phobius"/>
    </source>
</evidence>
<gene>
    <name evidence="9" type="ORF">MJG50_09630</name>
</gene>
<comment type="caution">
    <text evidence="9">The sequence shown here is derived from an EMBL/GenBank/DDBJ whole genome shotgun (WGS) entry which is preliminary data.</text>
</comment>
<evidence type="ECO:0000256" key="1">
    <source>
        <dbReference type="ARBA" id="ARBA00004141"/>
    </source>
</evidence>
<evidence type="ECO:0000256" key="2">
    <source>
        <dbReference type="ARBA" id="ARBA00007998"/>
    </source>
</evidence>
<evidence type="ECO:0000313" key="9">
    <source>
        <dbReference type="EMBL" id="MCH1625589.1"/>
    </source>
</evidence>
<dbReference type="PANTHER" id="PTHR34975:SF2">
    <property type="entry name" value="SPORE GERMINATION PROTEIN A2"/>
    <property type="match status" value="1"/>
</dbReference>
<keyword evidence="10" id="KW-1185">Reference proteome</keyword>
<feature type="transmembrane region" description="Helical" evidence="8">
    <location>
        <begin position="217"/>
        <end position="240"/>
    </location>
</feature>
<dbReference type="Gene3D" id="1.20.1740.10">
    <property type="entry name" value="Amino acid/polyamine transporter I"/>
    <property type="match status" value="1"/>
</dbReference>
<feature type="transmembrane region" description="Helical" evidence="8">
    <location>
        <begin position="336"/>
        <end position="355"/>
    </location>
</feature>
<keyword evidence="4" id="KW-0309">Germination</keyword>
<dbReference type="RefSeq" id="WP_240255210.1">
    <property type="nucleotide sequence ID" value="NZ_JAKTTI010000012.1"/>
</dbReference>
<sequence>MERIKEQFLISPFLVFFLINSMQIGIGILGFQRIIAKSAGYDSWIAIIIVGIAVHIILWMIYRILEESNGDLVEVHKEVYGKWIGGLISVVFCIYLVTMSITVLRSFIEVVQVWMFPEFNKWIFSIYMLLLIYYIIAGGFRTVTGISFFSVILPSYIILLIVYPLESAHIRNLLPVMTHSLKDIVSATKHMSLSIIGFEVILIYYPFIKDPQKSKKWAHLGAFMTTILYLVVCLTAFVFFSEKQLDKQIWATLAMFKSVVMPFVERFEYIGITTWLLVILPNLCLTLWASSRGIKRVFAVRQKKALIGIMIIVFIITGLFRTRQSIGLLNDYMSTFGFYFIFFYIPILFVLTLIIRKLRDKK</sequence>
<comment type="subcellular location">
    <subcellularLocation>
        <location evidence="1">Membrane</location>
        <topology evidence="1">Multi-pass membrane protein</topology>
    </subcellularLocation>
</comment>
<keyword evidence="6 8" id="KW-1133">Transmembrane helix</keyword>
<feature type="transmembrane region" description="Helical" evidence="8">
    <location>
        <begin position="184"/>
        <end position="205"/>
    </location>
</feature>
<reference evidence="9" key="1">
    <citation type="submission" date="2022-02" db="EMBL/GenBank/DDBJ databases">
        <title>Fredinandcohnia quinoae sp. nov. isolated from Chenopodium quinoa seeds.</title>
        <authorList>
            <person name="Saati-Santamaria Z."/>
            <person name="Flores-Felix J.D."/>
            <person name="Igual J.M."/>
            <person name="Velazquez E."/>
            <person name="Garcia-Fraile P."/>
            <person name="Martinez-Molina E."/>
        </authorList>
    </citation>
    <scope>NUCLEOTIDE SEQUENCE</scope>
    <source>
        <strain evidence="9">SECRCQ15</strain>
    </source>
</reference>
<dbReference type="EMBL" id="JAKTTI010000012">
    <property type="protein sequence ID" value="MCH1625589.1"/>
    <property type="molecule type" value="Genomic_DNA"/>
</dbReference>
<dbReference type="NCBIfam" id="TIGR00912">
    <property type="entry name" value="2A0309"/>
    <property type="match status" value="1"/>
</dbReference>
<dbReference type="InterPro" id="IPR004761">
    <property type="entry name" value="Spore_GerAB"/>
</dbReference>
<feature type="transmembrane region" description="Helical" evidence="8">
    <location>
        <begin position="119"/>
        <end position="136"/>
    </location>
</feature>
<feature type="transmembrane region" description="Helical" evidence="8">
    <location>
        <begin position="43"/>
        <end position="62"/>
    </location>
</feature>
<accession>A0AAW5E214</accession>
<comment type="similarity">
    <text evidence="2">Belongs to the amino acid-polyamine-organocation (APC) superfamily. Spore germination protein (SGP) (TC 2.A.3.9) family.</text>
</comment>
<protein>
    <submittedName>
        <fullName evidence="9">Spore germination protein</fullName>
    </submittedName>
</protein>
<feature type="transmembrane region" description="Helical" evidence="8">
    <location>
        <begin position="83"/>
        <end position="107"/>
    </location>
</feature>
<keyword evidence="3" id="KW-0813">Transport</keyword>
<evidence type="ECO:0000256" key="4">
    <source>
        <dbReference type="ARBA" id="ARBA00022544"/>
    </source>
</evidence>
<dbReference type="GO" id="GO:0016020">
    <property type="term" value="C:membrane"/>
    <property type="evidence" value="ECO:0007669"/>
    <property type="project" value="UniProtKB-SubCell"/>
</dbReference>
<dbReference type="AlphaFoldDB" id="A0AAW5E214"/>
<feature type="transmembrane region" description="Helical" evidence="8">
    <location>
        <begin position="143"/>
        <end position="164"/>
    </location>
</feature>
<dbReference type="PANTHER" id="PTHR34975">
    <property type="entry name" value="SPORE GERMINATION PROTEIN A2"/>
    <property type="match status" value="1"/>
</dbReference>
<evidence type="ECO:0000256" key="5">
    <source>
        <dbReference type="ARBA" id="ARBA00022692"/>
    </source>
</evidence>
<dbReference type="Pfam" id="PF03845">
    <property type="entry name" value="Spore_permease"/>
    <property type="match status" value="1"/>
</dbReference>
<evidence type="ECO:0000256" key="6">
    <source>
        <dbReference type="ARBA" id="ARBA00022989"/>
    </source>
</evidence>
<evidence type="ECO:0000256" key="7">
    <source>
        <dbReference type="ARBA" id="ARBA00023136"/>
    </source>
</evidence>
<dbReference type="GO" id="GO:0009847">
    <property type="term" value="P:spore germination"/>
    <property type="evidence" value="ECO:0007669"/>
    <property type="project" value="InterPro"/>
</dbReference>
<proteinExistence type="inferred from homology"/>
<feature type="transmembrane region" description="Helical" evidence="8">
    <location>
        <begin position="269"/>
        <end position="289"/>
    </location>
</feature>
<keyword evidence="7 8" id="KW-0472">Membrane</keyword>
<evidence type="ECO:0000313" key="10">
    <source>
        <dbReference type="Proteomes" id="UP001431131"/>
    </source>
</evidence>
<organism evidence="9 10">
    <name type="scientific">Fredinandcohnia quinoae</name>
    <dbReference type="NCBI Taxonomy" id="2918902"/>
    <lineage>
        <taxon>Bacteria</taxon>
        <taxon>Bacillati</taxon>
        <taxon>Bacillota</taxon>
        <taxon>Bacilli</taxon>
        <taxon>Bacillales</taxon>
        <taxon>Bacillaceae</taxon>
        <taxon>Fredinandcohnia</taxon>
    </lineage>
</organism>
<feature type="transmembrane region" description="Helical" evidence="8">
    <location>
        <begin position="12"/>
        <end position="31"/>
    </location>
</feature>
<evidence type="ECO:0000256" key="3">
    <source>
        <dbReference type="ARBA" id="ARBA00022448"/>
    </source>
</evidence>
<feature type="transmembrane region" description="Helical" evidence="8">
    <location>
        <begin position="305"/>
        <end position="324"/>
    </location>
</feature>
<keyword evidence="5 8" id="KW-0812">Transmembrane</keyword>